<organism evidence="1 2">
    <name type="scientific">Linum tenue</name>
    <dbReference type="NCBI Taxonomy" id="586396"/>
    <lineage>
        <taxon>Eukaryota</taxon>
        <taxon>Viridiplantae</taxon>
        <taxon>Streptophyta</taxon>
        <taxon>Embryophyta</taxon>
        <taxon>Tracheophyta</taxon>
        <taxon>Spermatophyta</taxon>
        <taxon>Magnoliopsida</taxon>
        <taxon>eudicotyledons</taxon>
        <taxon>Gunneridae</taxon>
        <taxon>Pentapetalae</taxon>
        <taxon>rosids</taxon>
        <taxon>fabids</taxon>
        <taxon>Malpighiales</taxon>
        <taxon>Linaceae</taxon>
        <taxon>Linum</taxon>
    </lineage>
</organism>
<sequence>SSRSTLGLLVRLLDPSASSHNVVIYIIHVSLSLSLEYKFKFLSVSMSTNHMFGSIDSATDRRRNELELCQLSSWLIGTARALINIFRKRFF</sequence>
<protein>
    <submittedName>
        <fullName evidence="1">Uncharacterized protein</fullName>
    </submittedName>
</protein>
<gene>
    <name evidence="1" type="ORF">LITE_LOCUS41164</name>
</gene>
<reference evidence="1" key="1">
    <citation type="submission" date="2022-08" db="EMBL/GenBank/DDBJ databases">
        <authorList>
            <person name="Gutierrez-Valencia J."/>
        </authorList>
    </citation>
    <scope>NUCLEOTIDE SEQUENCE</scope>
</reference>
<dbReference type="Proteomes" id="UP001154282">
    <property type="component" value="Unassembled WGS sequence"/>
</dbReference>
<dbReference type="EMBL" id="CAMGYJ010000009">
    <property type="protein sequence ID" value="CAI0510732.1"/>
    <property type="molecule type" value="Genomic_DNA"/>
</dbReference>
<dbReference type="AlphaFoldDB" id="A0AAV0Q4K9"/>
<keyword evidence="2" id="KW-1185">Reference proteome</keyword>
<accession>A0AAV0Q4K9</accession>
<name>A0AAV0Q4K9_9ROSI</name>
<evidence type="ECO:0000313" key="1">
    <source>
        <dbReference type="EMBL" id="CAI0510732.1"/>
    </source>
</evidence>
<proteinExistence type="predicted"/>
<evidence type="ECO:0000313" key="2">
    <source>
        <dbReference type="Proteomes" id="UP001154282"/>
    </source>
</evidence>
<feature type="non-terminal residue" evidence="1">
    <location>
        <position position="1"/>
    </location>
</feature>
<comment type="caution">
    <text evidence="1">The sequence shown here is derived from an EMBL/GenBank/DDBJ whole genome shotgun (WGS) entry which is preliminary data.</text>
</comment>